<feature type="transmembrane region" description="Helical" evidence="7">
    <location>
        <begin position="57"/>
        <end position="77"/>
    </location>
</feature>
<feature type="transmembrane region" description="Helical" evidence="7">
    <location>
        <begin position="189"/>
        <end position="212"/>
    </location>
</feature>
<keyword evidence="5 7" id="KW-1133">Transmembrane helix</keyword>
<dbReference type="InterPro" id="IPR011701">
    <property type="entry name" value="MFS"/>
</dbReference>
<dbReference type="CDD" id="cd17369">
    <property type="entry name" value="MFS_ShiA_like"/>
    <property type="match status" value="1"/>
</dbReference>
<reference evidence="10" key="1">
    <citation type="journal article" date="2019" name="Int. J. Syst. Evol. Microbiol.">
        <title>The Global Catalogue of Microorganisms (GCM) 10K type strain sequencing project: providing services to taxonomists for standard genome sequencing and annotation.</title>
        <authorList>
            <consortium name="The Broad Institute Genomics Platform"/>
            <consortium name="The Broad Institute Genome Sequencing Center for Infectious Disease"/>
            <person name="Wu L."/>
            <person name="Ma J."/>
        </authorList>
    </citation>
    <scope>NUCLEOTIDE SEQUENCE [LARGE SCALE GENOMIC DNA]</scope>
    <source>
        <strain evidence="10">CGMCC 4.7638</strain>
    </source>
</reference>
<evidence type="ECO:0000256" key="3">
    <source>
        <dbReference type="ARBA" id="ARBA00022475"/>
    </source>
</evidence>
<feature type="transmembrane region" description="Helical" evidence="7">
    <location>
        <begin position="334"/>
        <end position="352"/>
    </location>
</feature>
<dbReference type="PANTHER" id="PTHR43045">
    <property type="entry name" value="SHIKIMATE TRANSPORTER"/>
    <property type="match status" value="1"/>
</dbReference>
<feature type="transmembrane region" description="Helical" evidence="7">
    <location>
        <begin position="155"/>
        <end position="177"/>
    </location>
</feature>
<proteinExistence type="predicted"/>
<sequence length="432" mass="45545">MVLEQDVNTAGRVRRVALASAIGTTIEWYDYFAYSTATALVFNKLFFPSLSPSSGTLAAFATLGVGFVARPLGGIVWGHFGDRVGRKAMLVASLLLMGLATAGVGALPTYHQAGVIAPILLVVLRVLQGISAGGEWGGAALMAVEHAPEGKRGRYGSFSQIGVPAGLILAQLVFFLVNNSLSPDQFRSWGWRIPFLVSLVLVAVGLVIRLRVEESPVFAKLRSTGERSKLPIVEVLRARPKQVLAAAVSFIANTALGYIFFAYLLSYGTSVLKLSSTTMLVVVIVGSVVWLASIVAAAIWSDSVGRKPVYLAGSVLLVVWSIPFFLLVDTAKPWLLIVAVVVLNIGLGATYGPQSALFSELFESRFRYSGSSFAYAVGAVLGGGFAPLIAASLQSSTGTSLSVSLYMVGVGVLSLLAVLAFPRKPLVAVTGE</sequence>
<evidence type="ECO:0000256" key="1">
    <source>
        <dbReference type="ARBA" id="ARBA00004651"/>
    </source>
</evidence>
<dbReference type="Pfam" id="PF07690">
    <property type="entry name" value="MFS_1"/>
    <property type="match status" value="1"/>
</dbReference>
<organism evidence="9 10">
    <name type="scientific">Amycolatopsis albidoflavus</name>
    <dbReference type="NCBI Taxonomy" id="102226"/>
    <lineage>
        <taxon>Bacteria</taxon>
        <taxon>Bacillati</taxon>
        <taxon>Actinomycetota</taxon>
        <taxon>Actinomycetes</taxon>
        <taxon>Pseudonocardiales</taxon>
        <taxon>Pseudonocardiaceae</taxon>
        <taxon>Amycolatopsis</taxon>
    </lineage>
</organism>
<comment type="subcellular location">
    <subcellularLocation>
        <location evidence="1">Cell membrane</location>
        <topology evidence="1">Multi-pass membrane protein</topology>
    </subcellularLocation>
</comment>
<keyword evidence="3" id="KW-1003">Cell membrane</keyword>
<dbReference type="InterPro" id="IPR020846">
    <property type="entry name" value="MFS_dom"/>
</dbReference>
<name>A0ABW5I9M3_9PSEU</name>
<keyword evidence="10" id="KW-1185">Reference proteome</keyword>
<keyword evidence="6 7" id="KW-0472">Membrane</keyword>
<evidence type="ECO:0000259" key="8">
    <source>
        <dbReference type="PROSITE" id="PS50850"/>
    </source>
</evidence>
<dbReference type="InterPro" id="IPR036259">
    <property type="entry name" value="MFS_trans_sf"/>
</dbReference>
<evidence type="ECO:0000313" key="10">
    <source>
        <dbReference type="Proteomes" id="UP001597542"/>
    </source>
</evidence>
<gene>
    <name evidence="9" type="ORF">ACFSUT_32340</name>
</gene>
<feature type="transmembrane region" description="Helical" evidence="7">
    <location>
        <begin position="403"/>
        <end position="421"/>
    </location>
</feature>
<dbReference type="SUPFAM" id="SSF103473">
    <property type="entry name" value="MFS general substrate transporter"/>
    <property type="match status" value="1"/>
</dbReference>
<keyword evidence="2" id="KW-0813">Transport</keyword>
<evidence type="ECO:0000256" key="6">
    <source>
        <dbReference type="ARBA" id="ARBA00023136"/>
    </source>
</evidence>
<dbReference type="Gene3D" id="1.20.1250.20">
    <property type="entry name" value="MFS general substrate transporter like domains"/>
    <property type="match status" value="2"/>
</dbReference>
<keyword evidence="4 7" id="KW-0812">Transmembrane</keyword>
<feature type="transmembrane region" description="Helical" evidence="7">
    <location>
        <begin position="89"/>
        <end position="110"/>
    </location>
</feature>
<feature type="transmembrane region" description="Helical" evidence="7">
    <location>
        <begin position="243"/>
        <end position="265"/>
    </location>
</feature>
<feature type="transmembrane region" description="Helical" evidence="7">
    <location>
        <begin position="277"/>
        <end position="300"/>
    </location>
</feature>
<evidence type="ECO:0000256" key="2">
    <source>
        <dbReference type="ARBA" id="ARBA00022448"/>
    </source>
</evidence>
<dbReference type="PROSITE" id="PS00216">
    <property type="entry name" value="SUGAR_TRANSPORT_1"/>
    <property type="match status" value="1"/>
</dbReference>
<evidence type="ECO:0000256" key="4">
    <source>
        <dbReference type="ARBA" id="ARBA00022692"/>
    </source>
</evidence>
<dbReference type="Proteomes" id="UP001597542">
    <property type="component" value="Unassembled WGS sequence"/>
</dbReference>
<feature type="domain" description="Major facilitator superfamily (MFS) profile" evidence="8">
    <location>
        <begin position="16"/>
        <end position="426"/>
    </location>
</feature>
<evidence type="ECO:0000256" key="5">
    <source>
        <dbReference type="ARBA" id="ARBA00022989"/>
    </source>
</evidence>
<comment type="caution">
    <text evidence="9">The sequence shown here is derived from an EMBL/GenBank/DDBJ whole genome shotgun (WGS) entry which is preliminary data.</text>
</comment>
<feature type="transmembrane region" description="Helical" evidence="7">
    <location>
        <begin position="309"/>
        <end position="328"/>
    </location>
</feature>
<feature type="transmembrane region" description="Helical" evidence="7">
    <location>
        <begin position="373"/>
        <end position="391"/>
    </location>
</feature>
<evidence type="ECO:0000256" key="7">
    <source>
        <dbReference type="SAM" id="Phobius"/>
    </source>
</evidence>
<dbReference type="EMBL" id="JBHUKQ010000015">
    <property type="protein sequence ID" value="MFD2485005.1"/>
    <property type="molecule type" value="Genomic_DNA"/>
</dbReference>
<dbReference type="RefSeq" id="WP_344276776.1">
    <property type="nucleotide sequence ID" value="NZ_BAAAHV010000012.1"/>
</dbReference>
<protein>
    <submittedName>
        <fullName evidence="9">MFS transporter</fullName>
    </submittedName>
</protein>
<dbReference type="PROSITE" id="PS50850">
    <property type="entry name" value="MFS"/>
    <property type="match status" value="1"/>
</dbReference>
<dbReference type="InterPro" id="IPR005829">
    <property type="entry name" value="Sugar_transporter_CS"/>
</dbReference>
<accession>A0ABW5I9M3</accession>
<evidence type="ECO:0000313" key="9">
    <source>
        <dbReference type="EMBL" id="MFD2485005.1"/>
    </source>
</evidence>
<dbReference type="PANTHER" id="PTHR43045:SF1">
    <property type="entry name" value="SHIKIMATE TRANSPORTER"/>
    <property type="match status" value="1"/>
</dbReference>